<sequence>MYVCGGSAASSGVHPPTNQPQTLSRALLYPTSQPAKSGPRNKHCQLRHPAKPPPHLQPRSAVLRKQTKHYSSPKEK</sequence>
<gene>
    <name evidence="2" type="ORF">P167DRAFT_535408</name>
</gene>
<evidence type="ECO:0000313" key="2">
    <source>
        <dbReference type="EMBL" id="RPB13012.1"/>
    </source>
</evidence>
<dbReference type="Proteomes" id="UP000277580">
    <property type="component" value="Unassembled WGS sequence"/>
</dbReference>
<feature type="compositionally biased region" description="Basic residues" evidence="1">
    <location>
        <begin position="39"/>
        <end position="50"/>
    </location>
</feature>
<evidence type="ECO:0000313" key="3">
    <source>
        <dbReference type="Proteomes" id="UP000277580"/>
    </source>
</evidence>
<protein>
    <submittedName>
        <fullName evidence="2">Uncharacterized protein</fullName>
    </submittedName>
</protein>
<name>A0A3N4KUS5_9PEZI</name>
<dbReference type="InParanoid" id="A0A3N4KUS5"/>
<dbReference type="EMBL" id="ML119125">
    <property type="protein sequence ID" value="RPB13012.1"/>
    <property type="molecule type" value="Genomic_DNA"/>
</dbReference>
<keyword evidence="3" id="KW-1185">Reference proteome</keyword>
<accession>A0A3N4KUS5</accession>
<proteinExistence type="predicted"/>
<reference evidence="2 3" key="1">
    <citation type="journal article" date="2018" name="Nat. Ecol. Evol.">
        <title>Pezizomycetes genomes reveal the molecular basis of ectomycorrhizal truffle lifestyle.</title>
        <authorList>
            <person name="Murat C."/>
            <person name="Payen T."/>
            <person name="Noel B."/>
            <person name="Kuo A."/>
            <person name="Morin E."/>
            <person name="Chen J."/>
            <person name="Kohler A."/>
            <person name="Krizsan K."/>
            <person name="Balestrini R."/>
            <person name="Da Silva C."/>
            <person name="Montanini B."/>
            <person name="Hainaut M."/>
            <person name="Levati E."/>
            <person name="Barry K.W."/>
            <person name="Belfiori B."/>
            <person name="Cichocki N."/>
            <person name="Clum A."/>
            <person name="Dockter R.B."/>
            <person name="Fauchery L."/>
            <person name="Guy J."/>
            <person name="Iotti M."/>
            <person name="Le Tacon F."/>
            <person name="Lindquist E.A."/>
            <person name="Lipzen A."/>
            <person name="Malagnac F."/>
            <person name="Mello A."/>
            <person name="Molinier V."/>
            <person name="Miyauchi S."/>
            <person name="Poulain J."/>
            <person name="Riccioni C."/>
            <person name="Rubini A."/>
            <person name="Sitrit Y."/>
            <person name="Splivallo R."/>
            <person name="Traeger S."/>
            <person name="Wang M."/>
            <person name="Zifcakova L."/>
            <person name="Wipf D."/>
            <person name="Zambonelli A."/>
            <person name="Paolocci F."/>
            <person name="Nowrousian M."/>
            <person name="Ottonello S."/>
            <person name="Baldrian P."/>
            <person name="Spatafora J.W."/>
            <person name="Henrissat B."/>
            <person name="Nagy L.G."/>
            <person name="Aury J.M."/>
            <person name="Wincker P."/>
            <person name="Grigoriev I.V."/>
            <person name="Bonfante P."/>
            <person name="Martin F.M."/>
        </authorList>
    </citation>
    <scope>NUCLEOTIDE SEQUENCE [LARGE SCALE GENOMIC DNA]</scope>
    <source>
        <strain evidence="2 3">CCBAS932</strain>
    </source>
</reference>
<feature type="compositionally biased region" description="Polar residues" evidence="1">
    <location>
        <begin position="19"/>
        <end position="35"/>
    </location>
</feature>
<organism evidence="2 3">
    <name type="scientific">Morchella conica CCBAS932</name>
    <dbReference type="NCBI Taxonomy" id="1392247"/>
    <lineage>
        <taxon>Eukaryota</taxon>
        <taxon>Fungi</taxon>
        <taxon>Dikarya</taxon>
        <taxon>Ascomycota</taxon>
        <taxon>Pezizomycotina</taxon>
        <taxon>Pezizomycetes</taxon>
        <taxon>Pezizales</taxon>
        <taxon>Morchellaceae</taxon>
        <taxon>Morchella</taxon>
    </lineage>
</organism>
<feature type="region of interest" description="Disordered" evidence="1">
    <location>
        <begin position="1"/>
        <end position="76"/>
    </location>
</feature>
<evidence type="ECO:0000256" key="1">
    <source>
        <dbReference type="SAM" id="MobiDB-lite"/>
    </source>
</evidence>
<dbReference type="AlphaFoldDB" id="A0A3N4KUS5"/>